<proteinExistence type="predicted"/>
<protein>
    <submittedName>
        <fullName evidence="1">Uncharacterized protein</fullName>
    </submittedName>
</protein>
<dbReference type="GeneID" id="35800120"/>
<dbReference type="Pfam" id="PF20551">
    <property type="entry name" value="DUF6765"/>
    <property type="match status" value="1"/>
</dbReference>
<evidence type="ECO:0000313" key="2">
    <source>
        <dbReference type="Proteomes" id="UP000186391"/>
    </source>
</evidence>
<dbReference type="AlphaFoldDB" id="A0A1U7GT81"/>
<dbReference type="RefSeq" id="WP_009460246.1">
    <property type="nucleotide sequence ID" value="NZ_MRCA01000023.1"/>
</dbReference>
<reference evidence="1 2" key="1">
    <citation type="submission" date="2016-11" db="EMBL/GenBank/DDBJ databases">
        <title>Draft Genome Sequences of Nine Cyanobacterial Strains from Diverse Habitats.</title>
        <authorList>
            <person name="Zhu T."/>
            <person name="Hou S."/>
            <person name="Lu X."/>
            <person name="Hess W.R."/>
        </authorList>
    </citation>
    <scope>NUCLEOTIDE SEQUENCE [LARGE SCALE GENOMIC DNA]</scope>
    <source>
        <strain evidence="1 2">NIES-592</strain>
    </source>
</reference>
<name>A0A1U7GT81_9CYAN</name>
<dbReference type="EMBL" id="MRCA01000023">
    <property type="protein sequence ID" value="OKH11100.1"/>
    <property type="molecule type" value="Genomic_DNA"/>
</dbReference>
<comment type="caution">
    <text evidence="1">The sequence shown here is derived from an EMBL/GenBank/DDBJ whole genome shotgun (WGS) entry which is preliminary data.</text>
</comment>
<dbReference type="Proteomes" id="UP000186391">
    <property type="component" value="Unassembled WGS sequence"/>
</dbReference>
<organism evidence="1 2">
    <name type="scientific">Fischerella major NIES-592</name>
    <dbReference type="NCBI Taxonomy" id="210994"/>
    <lineage>
        <taxon>Bacteria</taxon>
        <taxon>Bacillati</taxon>
        <taxon>Cyanobacteriota</taxon>
        <taxon>Cyanophyceae</taxon>
        <taxon>Nostocales</taxon>
        <taxon>Hapalosiphonaceae</taxon>
        <taxon>Fischerella</taxon>
    </lineage>
</organism>
<gene>
    <name evidence="1" type="ORF">NIES592_22960</name>
</gene>
<sequence length="354" mass="40449">MQIDFHHGVTYVVARLAGFEHKAASIIAYCAQYVDDATNAGIIRFDNGALFSRISSAHKMLDYRNFQELANHRVWIPFHFLPGNGGKKVGEYLTSSFIDKLICRPNSYVAQDMVSECIRRRDSTYALHRLGITMHVYADTWAHQGFAGVNHRVNEAKKLVDEYGNPDRSLMDRLKNYCVSEALPLGHGAVLSHPDKPYLRWGYTNGRGEKITRDNPKDFLEAAECMCKAMQRYIIGNPDADVPGLPKSDQDTIASMLQNITDKKGSVRHQKWLQAIAEGKFSFGKEYVTYIPKGKNSWKYIALGTEEYVDRDNEIFSYHTTFLASDWKLFHDALKAHHFYIIHELLPRYDICVA</sequence>
<accession>A0A1U7GT81</accession>
<evidence type="ECO:0000313" key="1">
    <source>
        <dbReference type="EMBL" id="OKH11100.1"/>
    </source>
</evidence>
<keyword evidence="2" id="KW-1185">Reference proteome</keyword>
<dbReference type="OrthoDB" id="569000at2"/>
<dbReference type="InterPro" id="IPR046653">
    <property type="entry name" value="DUF6765"/>
</dbReference>